<gene>
    <name evidence="8" type="ordered locus">Paes_1316</name>
</gene>
<keyword evidence="9" id="KW-1185">Reference proteome</keyword>
<proteinExistence type="predicted"/>
<dbReference type="GO" id="GO:0005886">
    <property type="term" value="C:plasma membrane"/>
    <property type="evidence" value="ECO:0007669"/>
    <property type="project" value="UniProtKB-SubCell"/>
</dbReference>
<feature type="transmembrane region" description="Helical" evidence="6">
    <location>
        <begin position="37"/>
        <end position="56"/>
    </location>
</feature>
<evidence type="ECO:0000256" key="5">
    <source>
        <dbReference type="ARBA" id="ARBA00023136"/>
    </source>
</evidence>
<sequence length="61" mass="6621">MMGLSVGGLFGLVVLVLDVWALISIIQSSAETVNKVLWVVLVLLLPVLGLIVWFLFGPKSR</sequence>
<keyword evidence="5 6" id="KW-0472">Membrane</keyword>
<evidence type="ECO:0000256" key="2">
    <source>
        <dbReference type="ARBA" id="ARBA00022475"/>
    </source>
</evidence>
<evidence type="ECO:0000313" key="8">
    <source>
        <dbReference type="EMBL" id="ACF46341.1"/>
    </source>
</evidence>
<dbReference type="HOGENOM" id="CLU_176001_6_1_10"/>
<name>B4S8F4_PROA2</name>
<accession>B4S8F4</accession>
<evidence type="ECO:0000256" key="6">
    <source>
        <dbReference type="SAM" id="Phobius"/>
    </source>
</evidence>
<comment type="subcellular location">
    <subcellularLocation>
        <location evidence="1">Cell membrane</location>
        <topology evidence="1">Multi-pass membrane protein</topology>
    </subcellularLocation>
</comment>
<dbReference type="STRING" id="290512.Paes_1316"/>
<dbReference type="KEGG" id="paa:Paes_1316"/>
<evidence type="ECO:0000259" key="7">
    <source>
        <dbReference type="Pfam" id="PF13396"/>
    </source>
</evidence>
<protein>
    <recommendedName>
        <fullName evidence="7">Cardiolipin synthase N-terminal domain-containing protein</fullName>
    </recommendedName>
</protein>
<evidence type="ECO:0000256" key="1">
    <source>
        <dbReference type="ARBA" id="ARBA00004651"/>
    </source>
</evidence>
<reference evidence="8" key="1">
    <citation type="submission" date="2008-06" db="EMBL/GenBank/DDBJ databases">
        <title>Complete sequence of chromosome of Prosthecochloris aestuarii DSM 271.</title>
        <authorList>
            <consortium name="US DOE Joint Genome Institute"/>
            <person name="Lucas S."/>
            <person name="Copeland A."/>
            <person name="Lapidus A."/>
            <person name="Glavina del Rio T."/>
            <person name="Dalin E."/>
            <person name="Tice H."/>
            <person name="Bruce D."/>
            <person name="Goodwin L."/>
            <person name="Pitluck S."/>
            <person name="Schmutz J."/>
            <person name="Larimer F."/>
            <person name="Land M."/>
            <person name="Hauser L."/>
            <person name="Kyrpides N."/>
            <person name="Anderson I."/>
            <person name="Liu Z."/>
            <person name="Li T."/>
            <person name="Zhao F."/>
            <person name="Overmann J."/>
            <person name="Bryant D.A."/>
            <person name="Richardson P."/>
        </authorList>
    </citation>
    <scope>NUCLEOTIDE SEQUENCE [LARGE SCALE GENOMIC DNA]</scope>
    <source>
        <strain evidence="8">DSM 271</strain>
    </source>
</reference>
<dbReference type="Pfam" id="PF13396">
    <property type="entry name" value="PLDc_N"/>
    <property type="match status" value="1"/>
</dbReference>
<keyword evidence="4 6" id="KW-1133">Transmembrane helix</keyword>
<evidence type="ECO:0000313" key="9">
    <source>
        <dbReference type="Proteomes" id="UP000002725"/>
    </source>
</evidence>
<evidence type="ECO:0000256" key="3">
    <source>
        <dbReference type="ARBA" id="ARBA00022692"/>
    </source>
</evidence>
<organism evidence="8 9">
    <name type="scientific">Prosthecochloris aestuarii (strain DSM 271 / SK 413)</name>
    <dbReference type="NCBI Taxonomy" id="290512"/>
    <lineage>
        <taxon>Bacteria</taxon>
        <taxon>Pseudomonadati</taxon>
        <taxon>Chlorobiota</taxon>
        <taxon>Chlorobiia</taxon>
        <taxon>Chlorobiales</taxon>
        <taxon>Chlorobiaceae</taxon>
        <taxon>Prosthecochloris</taxon>
    </lineage>
</organism>
<dbReference type="InterPro" id="IPR027379">
    <property type="entry name" value="CLS_N"/>
</dbReference>
<keyword evidence="2" id="KW-1003">Cell membrane</keyword>
<evidence type="ECO:0000256" key="4">
    <source>
        <dbReference type="ARBA" id="ARBA00022989"/>
    </source>
</evidence>
<feature type="domain" description="Cardiolipin synthase N-terminal" evidence="7">
    <location>
        <begin position="16"/>
        <end position="58"/>
    </location>
</feature>
<keyword evidence="3 6" id="KW-0812">Transmembrane</keyword>
<dbReference type="EMBL" id="CP001108">
    <property type="protein sequence ID" value="ACF46341.1"/>
    <property type="molecule type" value="Genomic_DNA"/>
</dbReference>
<dbReference type="Proteomes" id="UP000002725">
    <property type="component" value="Chromosome"/>
</dbReference>
<dbReference type="AlphaFoldDB" id="B4S8F4"/>